<evidence type="ECO:0008006" key="4">
    <source>
        <dbReference type="Google" id="ProtNLM"/>
    </source>
</evidence>
<feature type="compositionally biased region" description="Basic and acidic residues" evidence="1">
    <location>
        <begin position="346"/>
        <end position="357"/>
    </location>
</feature>
<feature type="region of interest" description="Disordered" evidence="1">
    <location>
        <begin position="432"/>
        <end position="491"/>
    </location>
</feature>
<proteinExistence type="predicted"/>
<feature type="compositionally biased region" description="Polar residues" evidence="1">
    <location>
        <begin position="87"/>
        <end position="99"/>
    </location>
</feature>
<feature type="region of interest" description="Disordered" evidence="1">
    <location>
        <begin position="1013"/>
        <end position="1058"/>
    </location>
</feature>
<feature type="compositionally biased region" description="Low complexity" evidence="1">
    <location>
        <begin position="538"/>
        <end position="552"/>
    </location>
</feature>
<dbReference type="OrthoDB" id="5386574at2759"/>
<feature type="region of interest" description="Disordered" evidence="1">
    <location>
        <begin position="1"/>
        <end position="24"/>
    </location>
</feature>
<feature type="compositionally biased region" description="Polar residues" evidence="1">
    <location>
        <begin position="267"/>
        <end position="276"/>
    </location>
</feature>
<feature type="compositionally biased region" description="Low complexity" evidence="1">
    <location>
        <begin position="825"/>
        <end position="838"/>
    </location>
</feature>
<feature type="compositionally biased region" description="Basic residues" evidence="1">
    <location>
        <begin position="889"/>
        <end position="899"/>
    </location>
</feature>
<accession>A0A2G5HZT5</accession>
<feature type="compositionally biased region" description="Basic and acidic residues" evidence="1">
    <location>
        <begin position="877"/>
        <end position="888"/>
    </location>
</feature>
<evidence type="ECO:0000256" key="1">
    <source>
        <dbReference type="SAM" id="MobiDB-lite"/>
    </source>
</evidence>
<sequence>HHLTTQNTGSQPNPLLPLPPDVPLRAASTVLPTTTTLSPSASAPHSSPSARLIFCLISICDQIDSSSHPRSPTTAMSTPSIPPRPQRNAQQNGQTTVRSDQPLVPPRPLRKTDPSPTRSPLNFPPSAMATRPPPKRTSQELPRRPPSVSLPDLGHEGDEYSSFDQLPAEAKADNAEQTRNIAADLPMHQPKASVPQSTATKNISKVTDTDSTTAAGLGIGRSKPADDVHKMPPGDSSPASPSRITRVTSNSRRAPSTEPPNILRTKASFNRSSQSLGLERQTSRPGSVYGDDTEHGIPEIGQQIPLNRFAGDAQAPTPGSGQSTHAPGIGFFNDGSAKQHKKKHSRQEFLTHDSYGLEHDEDHADQFEREWMRKHPQEAAREQIYRHLPKPESALSSEQLNRIVHSNDSGAAPMPSTPGEEDAIQEYLARMSPQVSHDQRTSSNDATLGSPVRKTFSRSLHPDDAAEDDHHAARKLHRYESEDEHTQRDGTPILAADELMKRPGSAFMPPAVVPEPRADDDYYYESGGEHNSRRSSMHVPSRPSSRPGSVHGAQNLHGYGGGSLHRFISHEEVHHSGSGTPLEEIEEYEPLFPEDDGKAEKPKAIKKRPDLAAMHHFPSQDVWEDTPDSLQYLAEVSTPELERQQEAIDADRAAGAVFETPEQEQARQRAGPDMTSKEKTLIPPHFKPGVIEEVKAAHRPGAHRFPSSDVWEDTPSSMLGETTVNLPDMDDVRSPPEERATTSALPWSQDDMDARATTAGGMGNKPSIPSRPQRPSKLSAEKKLGDEQTSPTKTKPPGIPAKPSIPARPTRSSREGDSDENVTSPPQAKAKPAVPARPGSKISALQGNFLSDLNNRLKLGPQAIPKKEEVPAASEEAVEREPLADARKSRAKGPARRKPASSSDRKPSHTFAMSPLITCWTIDETDELQVQNESEKENADPEAETEKVLEANEKTNTDSAAPPARDVAAEISKSRHPSETAQSHAESAEALKAAIAEAGAGPKVNAIEEEAAVAETPAEEKSAVLETTGTVKAGDIPGGFPGEDAEGEVVVKETKEVA</sequence>
<protein>
    <recommendedName>
        <fullName evidence="4">Altered inheritance of mitochondria protein 21</fullName>
    </recommendedName>
</protein>
<name>A0A2G5HZT5_CERBT</name>
<feature type="compositionally biased region" description="Polar residues" evidence="1">
    <location>
        <begin position="194"/>
        <end position="214"/>
    </location>
</feature>
<feature type="region of interest" description="Disordered" evidence="1">
    <location>
        <begin position="65"/>
        <end position="357"/>
    </location>
</feature>
<feature type="compositionally biased region" description="Basic and acidic residues" evidence="1">
    <location>
        <begin position="933"/>
        <end position="956"/>
    </location>
</feature>
<evidence type="ECO:0000313" key="3">
    <source>
        <dbReference type="Proteomes" id="UP000230605"/>
    </source>
</evidence>
<feature type="region of interest" description="Disordered" evidence="1">
    <location>
        <begin position="658"/>
        <end position="847"/>
    </location>
</feature>
<dbReference type="Proteomes" id="UP000230605">
    <property type="component" value="Chromosome 2"/>
</dbReference>
<dbReference type="AlphaFoldDB" id="A0A2G5HZT5"/>
<feature type="region of interest" description="Disordered" evidence="1">
    <location>
        <begin position="860"/>
        <end position="994"/>
    </location>
</feature>
<gene>
    <name evidence="2" type="ORF">CB0940_06527</name>
</gene>
<dbReference type="EMBL" id="LKMD01000102">
    <property type="protein sequence ID" value="PIA97752.1"/>
    <property type="molecule type" value="Genomic_DNA"/>
</dbReference>
<feature type="compositionally biased region" description="Basic and acidic residues" evidence="1">
    <location>
        <begin position="223"/>
        <end position="232"/>
    </location>
</feature>
<feature type="compositionally biased region" description="Polar residues" evidence="1">
    <location>
        <begin position="65"/>
        <end position="79"/>
    </location>
</feature>
<feature type="compositionally biased region" description="Basic and acidic residues" evidence="1">
    <location>
        <begin position="730"/>
        <end position="740"/>
    </location>
</feature>
<evidence type="ECO:0000313" key="2">
    <source>
        <dbReference type="EMBL" id="PIA97752.1"/>
    </source>
</evidence>
<feature type="compositionally biased region" description="Basic and acidic residues" evidence="1">
    <location>
        <begin position="460"/>
        <end position="471"/>
    </location>
</feature>
<dbReference type="Pfam" id="PF11489">
    <property type="entry name" value="Aim21"/>
    <property type="match status" value="2"/>
</dbReference>
<feature type="region of interest" description="Disordered" evidence="1">
    <location>
        <begin position="505"/>
        <end position="563"/>
    </location>
</feature>
<organism evidence="2 3">
    <name type="scientific">Cercospora beticola</name>
    <name type="common">Sugarbeet leaf spot fungus</name>
    <dbReference type="NCBI Taxonomy" id="122368"/>
    <lineage>
        <taxon>Eukaryota</taxon>
        <taxon>Fungi</taxon>
        <taxon>Dikarya</taxon>
        <taxon>Ascomycota</taxon>
        <taxon>Pezizomycotina</taxon>
        <taxon>Dothideomycetes</taxon>
        <taxon>Dothideomycetidae</taxon>
        <taxon>Mycosphaerellales</taxon>
        <taxon>Mycosphaerellaceae</taxon>
        <taxon>Cercospora</taxon>
    </lineage>
</organism>
<feature type="compositionally biased region" description="Polar residues" evidence="1">
    <location>
        <begin position="237"/>
        <end position="254"/>
    </location>
</feature>
<feature type="compositionally biased region" description="Basic and acidic residues" evidence="1">
    <location>
        <begin position="478"/>
        <end position="488"/>
    </location>
</feature>
<feature type="compositionally biased region" description="Polar residues" evidence="1">
    <location>
        <begin position="714"/>
        <end position="725"/>
    </location>
</feature>
<feature type="compositionally biased region" description="Polar residues" evidence="1">
    <location>
        <begin position="1"/>
        <end position="11"/>
    </location>
</feature>
<feature type="compositionally biased region" description="Basic and acidic residues" evidence="1">
    <location>
        <begin position="1049"/>
        <end position="1058"/>
    </location>
</feature>
<reference evidence="2 3" key="1">
    <citation type="submission" date="2015-10" db="EMBL/GenBank/DDBJ databases">
        <title>The cercosporin biosynthetic gene cluster was horizontally transferred to several fungal lineages and shown to be expanded in Cercospora beticola based on microsynteny with recipient genomes.</title>
        <authorList>
            <person name="De Jonge R."/>
            <person name="Ebert M.K."/>
            <person name="Suttle J.C."/>
            <person name="Jurick Ii W.M."/>
            <person name="Secor G.A."/>
            <person name="Thomma B.P."/>
            <person name="Van De Peer Y."/>
            <person name="Bolton M.D."/>
        </authorList>
    </citation>
    <scope>NUCLEOTIDE SEQUENCE [LARGE SCALE GENOMIC DNA]</scope>
    <source>
        <strain evidence="2 3">09-40</strain>
    </source>
</reference>
<dbReference type="InterPro" id="IPR021582">
    <property type="entry name" value="Aim21"/>
</dbReference>
<comment type="caution">
    <text evidence="2">The sequence shown here is derived from an EMBL/GenBank/DDBJ whole genome shotgun (WGS) entry which is preliminary data.</text>
</comment>
<feature type="non-terminal residue" evidence="2">
    <location>
        <position position="1"/>
    </location>
</feature>
<feature type="compositionally biased region" description="Polar residues" evidence="1">
    <location>
        <begin position="433"/>
        <end position="447"/>
    </location>
</feature>